<sequence length="144" mass="16202">MEALFVCAEVELGSNTFVVTDCDDVPPPLPLSKVCIRLECSNLKGLMEKAEINGCEIVEKIAEETFRPACSLGRSRTDSVIFGNSAARLVVYPIVVLWIKWERRCCLLIGHKNTTLSVLLECQRNIAEDMKKFGFVMEYEVLEI</sequence>
<name>A0A4Y1QR39_PRUDU</name>
<accession>A0A4Y1QR39</accession>
<organism evidence="1">
    <name type="scientific">Prunus dulcis</name>
    <name type="common">Almond</name>
    <name type="synonym">Amygdalus dulcis</name>
    <dbReference type="NCBI Taxonomy" id="3755"/>
    <lineage>
        <taxon>Eukaryota</taxon>
        <taxon>Viridiplantae</taxon>
        <taxon>Streptophyta</taxon>
        <taxon>Embryophyta</taxon>
        <taxon>Tracheophyta</taxon>
        <taxon>Spermatophyta</taxon>
        <taxon>Magnoliopsida</taxon>
        <taxon>eudicotyledons</taxon>
        <taxon>Gunneridae</taxon>
        <taxon>Pentapetalae</taxon>
        <taxon>rosids</taxon>
        <taxon>fabids</taxon>
        <taxon>Rosales</taxon>
        <taxon>Rosaceae</taxon>
        <taxon>Amygdaloideae</taxon>
        <taxon>Amygdaleae</taxon>
        <taxon>Prunus</taxon>
    </lineage>
</organism>
<protein>
    <submittedName>
        <fullName evidence="1">Uncharacterized protein</fullName>
    </submittedName>
</protein>
<evidence type="ECO:0000313" key="1">
    <source>
        <dbReference type="EMBL" id="BBG94300.1"/>
    </source>
</evidence>
<gene>
    <name evidence="1" type="ORF">Prudu_002546</name>
</gene>
<proteinExistence type="predicted"/>
<dbReference type="AlphaFoldDB" id="A0A4Y1QR39"/>
<reference evidence="1" key="1">
    <citation type="journal article" date="2019" name="Science">
        <title>Mutation of a bHLH transcription factor allowed almond domestication.</title>
        <authorList>
            <person name="Sanchez-Perez R."/>
            <person name="Pavan S."/>
            <person name="Mazzeo R."/>
            <person name="Moldovan C."/>
            <person name="Aiese Cigliano R."/>
            <person name="Del Cueto J."/>
            <person name="Ricciardi F."/>
            <person name="Lotti C."/>
            <person name="Ricciardi L."/>
            <person name="Dicenta F."/>
            <person name="Lopez-Marques R.L."/>
            <person name="Lindberg Moller B."/>
        </authorList>
    </citation>
    <scope>NUCLEOTIDE SEQUENCE</scope>
</reference>
<dbReference type="EMBL" id="AP019297">
    <property type="protein sequence ID" value="BBG94300.1"/>
    <property type="molecule type" value="Genomic_DNA"/>
</dbReference>